<dbReference type="EC" id="3.6.4.13" evidence="2"/>
<name>A0AAV9UKP6_9PEZI</name>
<dbReference type="InterPro" id="IPR001650">
    <property type="entry name" value="Helicase_C-like"/>
</dbReference>
<evidence type="ECO:0000256" key="7">
    <source>
        <dbReference type="ARBA" id="ARBA00023242"/>
    </source>
</evidence>
<comment type="subcellular location">
    <subcellularLocation>
        <location evidence="1">Nucleus</location>
    </subcellularLocation>
</comment>
<dbReference type="GO" id="GO:0005634">
    <property type="term" value="C:nucleus"/>
    <property type="evidence" value="ECO:0007669"/>
    <property type="project" value="UniProtKB-SubCell"/>
</dbReference>
<dbReference type="GO" id="GO:0003724">
    <property type="term" value="F:RNA helicase activity"/>
    <property type="evidence" value="ECO:0007669"/>
    <property type="project" value="UniProtKB-EC"/>
</dbReference>
<dbReference type="Pfam" id="PF00271">
    <property type="entry name" value="Helicase_C"/>
    <property type="match status" value="1"/>
</dbReference>
<keyword evidence="16" id="KW-1185">Reference proteome</keyword>
<comment type="catalytic activity">
    <reaction evidence="8">
        <text>ATP + H2O = ADP + phosphate + H(+)</text>
        <dbReference type="Rhea" id="RHEA:13065"/>
        <dbReference type="ChEBI" id="CHEBI:15377"/>
        <dbReference type="ChEBI" id="CHEBI:15378"/>
        <dbReference type="ChEBI" id="CHEBI:30616"/>
        <dbReference type="ChEBI" id="CHEBI:43474"/>
        <dbReference type="ChEBI" id="CHEBI:456216"/>
        <dbReference type="EC" id="3.6.4.13"/>
    </reaction>
</comment>
<dbReference type="PANTHER" id="PTHR47958">
    <property type="entry name" value="ATP-DEPENDENT RNA HELICASE DBP3"/>
    <property type="match status" value="1"/>
</dbReference>
<feature type="domain" description="Helicase C-terminal" evidence="13">
    <location>
        <begin position="357"/>
        <end position="526"/>
    </location>
</feature>
<accession>A0AAV9UKP6</accession>
<feature type="domain" description="DEAD-box RNA helicase Q" evidence="14">
    <location>
        <begin position="123"/>
        <end position="151"/>
    </location>
</feature>
<feature type="compositionally biased region" description="Gly residues" evidence="11">
    <location>
        <begin position="529"/>
        <end position="549"/>
    </location>
</feature>
<dbReference type="InterPro" id="IPR000629">
    <property type="entry name" value="RNA-helicase_DEAD-box_CS"/>
</dbReference>
<dbReference type="PROSITE" id="PS51192">
    <property type="entry name" value="HELICASE_ATP_BIND_1"/>
    <property type="match status" value="1"/>
</dbReference>
<dbReference type="CDD" id="cd17966">
    <property type="entry name" value="DEADc_DDX5_DDX17"/>
    <property type="match status" value="1"/>
</dbReference>
<keyword evidence="5 10" id="KW-0347">Helicase</keyword>
<dbReference type="PROSITE" id="PS51195">
    <property type="entry name" value="Q_MOTIF"/>
    <property type="match status" value="1"/>
</dbReference>
<comment type="similarity">
    <text evidence="10">Belongs to the DEAD box helicase family.</text>
</comment>
<proteinExistence type="inferred from homology"/>
<evidence type="ECO:0000256" key="5">
    <source>
        <dbReference type="ARBA" id="ARBA00022806"/>
    </source>
</evidence>
<evidence type="ECO:0000256" key="4">
    <source>
        <dbReference type="ARBA" id="ARBA00022801"/>
    </source>
</evidence>
<dbReference type="InterPro" id="IPR011545">
    <property type="entry name" value="DEAD/DEAH_box_helicase_dom"/>
</dbReference>
<protein>
    <recommendedName>
        <fullName evidence="2">RNA helicase</fullName>
        <ecNumber evidence="2">3.6.4.13</ecNumber>
    </recommendedName>
</protein>
<keyword evidence="4 10" id="KW-0378">Hydrolase</keyword>
<sequence>MSYGDYPRSYGGGGSGGGTGYSNGYYGNSNGYSSGGYHGSSNGYGAGSGSYSNGYGGGSGDKMSGIGANLKKPQWDLESLPKFEKSFYKPCEAVQKQSAAEVDAYRNSRQMRVSGRDVPKPVQSFDEAGFPAYVMNEVKAQGFKEPTPIQAQGWPMALSGRDVVGIAETGSGKTLTYCLPAIVHINAQPLLAPGDGPIVLVLAPTRELAVQIQQEVTKFGKSSRIRNTCVYGGVPRGQQIRELARGVEVCIATPGRLIDMLEAGKTNLRRVTYLVLDEADRMLDMGFAPQINKIVGQIRPDRQTLMWSATWPKEVRQLAHDYLKDFIQVNIGSLELSANHRITQIVEVVSEFEKRDKLVKHLERIMDDKETKCLIFVGTKRAADDITRFLRQDGFPALALHGDKAQNERDWVLNEFKTGKSPIMVATDVASRGIVGQTRLCTVPFFFENQKEIRSGNAYCLTWLTSLHSLWGLTDYVHRIGRTGRAGQKGTAITFFTTENAKQARDLVTVLTEAKQQIDPRLSDMARGPGYGGGSSRGRWGGSRGGRGGFTSSNAAPLGSRRY</sequence>
<keyword evidence="6 10" id="KW-0067">ATP-binding</keyword>
<evidence type="ECO:0000256" key="1">
    <source>
        <dbReference type="ARBA" id="ARBA00004123"/>
    </source>
</evidence>
<evidence type="ECO:0000313" key="16">
    <source>
        <dbReference type="Proteomes" id="UP001375240"/>
    </source>
</evidence>
<dbReference type="InterPro" id="IPR014001">
    <property type="entry name" value="Helicase_ATP-bd"/>
</dbReference>
<reference evidence="15 16" key="1">
    <citation type="submission" date="2019-10" db="EMBL/GenBank/DDBJ databases">
        <authorList>
            <person name="Palmer J.M."/>
        </authorList>
    </citation>
    <scope>NUCLEOTIDE SEQUENCE [LARGE SCALE GENOMIC DNA]</scope>
    <source>
        <strain evidence="15 16">TWF696</strain>
    </source>
</reference>
<dbReference type="Proteomes" id="UP001375240">
    <property type="component" value="Unassembled WGS sequence"/>
</dbReference>
<evidence type="ECO:0000256" key="11">
    <source>
        <dbReference type="SAM" id="MobiDB-lite"/>
    </source>
</evidence>
<comment type="caution">
    <text evidence="15">The sequence shown here is derived from an EMBL/GenBank/DDBJ whole genome shotgun (WGS) entry which is preliminary data.</text>
</comment>
<dbReference type="FunFam" id="3.40.50.300:FF:000079">
    <property type="entry name" value="probable ATP-dependent RNA helicase DDX17"/>
    <property type="match status" value="1"/>
</dbReference>
<evidence type="ECO:0000256" key="9">
    <source>
        <dbReference type="PROSITE-ProRule" id="PRU00552"/>
    </source>
</evidence>
<gene>
    <name evidence="15" type="primary">DBP2</name>
    <name evidence="15" type="ORF">TWF696_008808</name>
</gene>
<dbReference type="PROSITE" id="PS00039">
    <property type="entry name" value="DEAD_ATP_HELICASE"/>
    <property type="match status" value="1"/>
</dbReference>
<keyword evidence="3 10" id="KW-0547">Nucleotide-binding</keyword>
<dbReference type="Gene3D" id="3.40.50.300">
    <property type="entry name" value="P-loop containing nucleotide triphosphate hydrolases"/>
    <property type="match status" value="2"/>
</dbReference>
<dbReference type="AlphaFoldDB" id="A0AAV9UKP6"/>
<feature type="region of interest" description="Disordered" evidence="11">
    <location>
        <begin position="522"/>
        <end position="563"/>
    </location>
</feature>
<dbReference type="GO" id="GO:0005524">
    <property type="term" value="F:ATP binding"/>
    <property type="evidence" value="ECO:0007669"/>
    <property type="project" value="UniProtKB-KW"/>
</dbReference>
<feature type="domain" description="Helicase ATP-binding" evidence="12">
    <location>
        <begin position="154"/>
        <end position="329"/>
    </location>
</feature>
<dbReference type="Pfam" id="PF00270">
    <property type="entry name" value="DEAD"/>
    <property type="match status" value="1"/>
</dbReference>
<dbReference type="GO" id="GO:0016787">
    <property type="term" value="F:hydrolase activity"/>
    <property type="evidence" value="ECO:0007669"/>
    <property type="project" value="UniProtKB-KW"/>
</dbReference>
<evidence type="ECO:0000256" key="10">
    <source>
        <dbReference type="RuleBase" id="RU000492"/>
    </source>
</evidence>
<dbReference type="InterPro" id="IPR027417">
    <property type="entry name" value="P-loop_NTPase"/>
</dbReference>
<evidence type="ECO:0000256" key="6">
    <source>
        <dbReference type="ARBA" id="ARBA00022840"/>
    </source>
</evidence>
<evidence type="ECO:0000256" key="3">
    <source>
        <dbReference type="ARBA" id="ARBA00022741"/>
    </source>
</evidence>
<feature type="short sequence motif" description="Q motif" evidence="9">
    <location>
        <begin position="123"/>
        <end position="151"/>
    </location>
</feature>
<dbReference type="SMART" id="SM00487">
    <property type="entry name" value="DEXDc"/>
    <property type="match status" value="1"/>
</dbReference>
<dbReference type="SMART" id="SM00490">
    <property type="entry name" value="HELICc"/>
    <property type="match status" value="1"/>
</dbReference>
<keyword evidence="7" id="KW-0539">Nucleus</keyword>
<organism evidence="15 16">
    <name type="scientific">Orbilia brochopaga</name>
    <dbReference type="NCBI Taxonomy" id="3140254"/>
    <lineage>
        <taxon>Eukaryota</taxon>
        <taxon>Fungi</taxon>
        <taxon>Dikarya</taxon>
        <taxon>Ascomycota</taxon>
        <taxon>Pezizomycotina</taxon>
        <taxon>Orbiliomycetes</taxon>
        <taxon>Orbiliales</taxon>
        <taxon>Orbiliaceae</taxon>
        <taxon>Orbilia</taxon>
    </lineage>
</organism>
<evidence type="ECO:0000256" key="8">
    <source>
        <dbReference type="ARBA" id="ARBA00047984"/>
    </source>
</evidence>
<evidence type="ECO:0000259" key="14">
    <source>
        <dbReference type="PROSITE" id="PS51195"/>
    </source>
</evidence>
<dbReference type="EMBL" id="JAVHNQ010000007">
    <property type="protein sequence ID" value="KAK6341744.1"/>
    <property type="molecule type" value="Genomic_DNA"/>
</dbReference>
<evidence type="ECO:0000259" key="13">
    <source>
        <dbReference type="PROSITE" id="PS51194"/>
    </source>
</evidence>
<dbReference type="PROSITE" id="PS51194">
    <property type="entry name" value="HELICASE_CTER"/>
    <property type="match status" value="1"/>
</dbReference>
<evidence type="ECO:0000256" key="2">
    <source>
        <dbReference type="ARBA" id="ARBA00012552"/>
    </source>
</evidence>
<dbReference type="InterPro" id="IPR014014">
    <property type="entry name" value="RNA_helicase_DEAD_Q_motif"/>
</dbReference>
<dbReference type="CDD" id="cd18787">
    <property type="entry name" value="SF2_C_DEAD"/>
    <property type="match status" value="1"/>
</dbReference>
<evidence type="ECO:0000313" key="15">
    <source>
        <dbReference type="EMBL" id="KAK6341744.1"/>
    </source>
</evidence>
<dbReference type="SUPFAM" id="SSF52540">
    <property type="entry name" value="P-loop containing nucleoside triphosphate hydrolases"/>
    <property type="match status" value="2"/>
</dbReference>
<evidence type="ECO:0000259" key="12">
    <source>
        <dbReference type="PROSITE" id="PS51192"/>
    </source>
</evidence>
<dbReference type="GO" id="GO:0003676">
    <property type="term" value="F:nucleic acid binding"/>
    <property type="evidence" value="ECO:0007669"/>
    <property type="project" value="InterPro"/>
</dbReference>